<comment type="similarity">
    <text evidence="2">Belongs to the NOP14 family.</text>
</comment>
<evidence type="ECO:0000313" key="9">
    <source>
        <dbReference type="RefSeq" id="XP_011642676.1"/>
    </source>
</evidence>
<keyword evidence="8" id="KW-1185">Reference proteome</keyword>
<evidence type="ECO:0000313" key="8">
    <source>
        <dbReference type="Proteomes" id="UP000504615"/>
    </source>
</evidence>
<evidence type="ECO:0000256" key="3">
    <source>
        <dbReference type="ARBA" id="ARBA00022517"/>
    </source>
</evidence>
<dbReference type="AlphaFoldDB" id="A0A6I9WM06"/>
<dbReference type="KEGG" id="pbar:105430697"/>
<proteinExistence type="inferred from homology"/>
<evidence type="ECO:0000256" key="1">
    <source>
        <dbReference type="ARBA" id="ARBA00004604"/>
    </source>
</evidence>
<gene>
    <name evidence="9" type="primary">LOC105430697</name>
</gene>
<evidence type="ECO:0000256" key="6">
    <source>
        <dbReference type="ARBA" id="ARBA00024695"/>
    </source>
</evidence>
<dbReference type="PANTHER" id="PTHR23183:SF0">
    <property type="entry name" value="NUCLEOLAR PROTEIN 14"/>
    <property type="match status" value="1"/>
</dbReference>
<dbReference type="GO" id="GO:0030490">
    <property type="term" value="P:maturation of SSU-rRNA"/>
    <property type="evidence" value="ECO:0007669"/>
    <property type="project" value="TreeGrafter"/>
</dbReference>
<keyword evidence="4" id="KW-0698">rRNA processing</keyword>
<accession>A0A6I9WM06</accession>
<dbReference type="Pfam" id="PF04147">
    <property type="entry name" value="Nop14"/>
    <property type="match status" value="1"/>
</dbReference>
<reference evidence="9" key="1">
    <citation type="submission" date="2025-08" db="UniProtKB">
        <authorList>
            <consortium name="RefSeq"/>
        </authorList>
    </citation>
    <scope>IDENTIFICATION</scope>
</reference>
<dbReference type="PANTHER" id="PTHR23183">
    <property type="entry name" value="NOP14"/>
    <property type="match status" value="1"/>
</dbReference>
<comment type="subcellular location">
    <subcellularLocation>
        <location evidence="1">Nucleus</location>
        <location evidence="1">Nucleolus</location>
    </subcellularLocation>
</comment>
<evidence type="ECO:0000256" key="7">
    <source>
        <dbReference type="SAM" id="MobiDB-lite"/>
    </source>
</evidence>
<dbReference type="OrthoDB" id="441771at2759"/>
<feature type="region of interest" description="Disordered" evidence="7">
    <location>
        <begin position="1"/>
        <end position="29"/>
    </location>
</feature>
<dbReference type="GO" id="GO:0030692">
    <property type="term" value="C:Noc4p-Nop14p complex"/>
    <property type="evidence" value="ECO:0007669"/>
    <property type="project" value="TreeGrafter"/>
</dbReference>
<protein>
    <submittedName>
        <fullName evidence="9">Nucleolar protein 14</fullName>
    </submittedName>
</protein>
<sequence>MQSYKMNKAKKNSLAEPMQQKNKKQLNPFEIHINRNKQKVLGQKSKNDCGLPGVSRAKAINKRKKSLLQEYKLQNKDNIFLDKRIGEKNYAMSTEEKTLARFATERIKAYKKKSIFNLNDEILTHRGQTLEEIEKFDDPRSDDEFSDNEDVSGKLDKNFIEKAHFGGGILSRTDFTLTRKDLIDQLIAESKKRKAEKQKIREQTIDLTEKLDSEWRDLLPIMSASKMSIEDIETMKTDTYDIAVQQLKFEARGNPSEKLKSEEKIIQEEKEKLERLEANRLIRMKGFICDISNQYKHKSADDLEDGFMMEIIKDNDAPGLIDNINDNDQVENNKQEKNKLGNSVIKKIIENEQTGKKDSKNKKKIYSELSDAENKSNSDNKDSEIENSNHEESKDNFSDLKIFGSSIEDESKVYIERENEKYGTFNNVTNIKHTSQSDKIRKLILKQNDNIQNSSDQGKQQIRHDFLNQKEHTKMIQKALPCIYNAPESFQELKKLLEPYSVDYQSMIVDRIIKCNHWTSDSKNKEKLSNLFLYLLQYINNCATTENANDLIKCFQIFDRLCPYLYDLAHMNPTNAKTCLQEVIKEKYYKFEKNKTEYPGVDTLIFFKLISLLFPTSDFRHPVVTPCLIFMSQIIMKAHIKKYRSDISKGLFICTLILEYTLLSKRFAPSVINFLHGIIYIATPANLTQNVKVIPPFKAVCKVLIMNKINSYNTIKPNGAHMFITDLIHEELDDEFKVKALLTAVNLLTEFKNQFQELEAIYSIFEHILQLLKINKFKQYSLNVKNHIKELYKELELLQTKKLEYMVLEKKRPKPLRTYEPKIITVYDGKQHKSMLKEKAEREKLLHKYKREFKGAVREIKRDRDFLVKVQIAKQIKNDAERKRKVNEIFREAAIQQNEFKKIKKK</sequence>
<dbReference type="GeneID" id="105430697"/>
<evidence type="ECO:0000256" key="2">
    <source>
        <dbReference type="ARBA" id="ARBA00007466"/>
    </source>
</evidence>
<name>A0A6I9WM06_9HYME</name>
<dbReference type="InterPro" id="IPR007276">
    <property type="entry name" value="Nop14"/>
</dbReference>
<feature type="region of interest" description="Disordered" evidence="7">
    <location>
        <begin position="368"/>
        <end position="397"/>
    </location>
</feature>
<comment type="function">
    <text evidence="6">Involved in nucleolar processing of pre-18S ribosomal RNA. Has a role in the nuclear export of 40S pre-ribosomal subunit to the cytoplasm.</text>
</comment>
<keyword evidence="5" id="KW-0539">Nucleus</keyword>
<dbReference type="Proteomes" id="UP000504615">
    <property type="component" value="Unplaced"/>
</dbReference>
<evidence type="ECO:0000256" key="5">
    <source>
        <dbReference type="ARBA" id="ARBA00023242"/>
    </source>
</evidence>
<keyword evidence="3" id="KW-0690">Ribosome biogenesis</keyword>
<dbReference type="GO" id="GO:0032040">
    <property type="term" value="C:small-subunit processome"/>
    <property type="evidence" value="ECO:0007669"/>
    <property type="project" value="InterPro"/>
</dbReference>
<dbReference type="RefSeq" id="XP_011642676.1">
    <property type="nucleotide sequence ID" value="XM_011644374.2"/>
</dbReference>
<evidence type="ECO:0000256" key="4">
    <source>
        <dbReference type="ARBA" id="ARBA00022552"/>
    </source>
</evidence>
<feature type="compositionally biased region" description="Basic and acidic residues" evidence="7">
    <location>
        <begin position="372"/>
        <end position="397"/>
    </location>
</feature>
<organism evidence="8 9">
    <name type="scientific">Pogonomyrmex barbatus</name>
    <name type="common">red harvester ant</name>
    <dbReference type="NCBI Taxonomy" id="144034"/>
    <lineage>
        <taxon>Eukaryota</taxon>
        <taxon>Metazoa</taxon>
        <taxon>Ecdysozoa</taxon>
        <taxon>Arthropoda</taxon>
        <taxon>Hexapoda</taxon>
        <taxon>Insecta</taxon>
        <taxon>Pterygota</taxon>
        <taxon>Neoptera</taxon>
        <taxon>Endopterygota</taxon>
        <taxon>Hymenoptera</taxon>
        <taxon>Apocrita</taxon>
        <taxon>Aculeata</taxon>
        <taxon>Formicoidea</taxon>
        <taxon>Formicidae</taxon>
        <taxon>Myrmicinae</taxon>
        <taxon>Pogonomyrmex</taxon>
    </lineage>
</organism>